<evidence type="ECO:0000313" key="3">
    <source>
        <dbReference type="Proteomes" id="UP000327157"/>
    </source>
</evidence>
<dbReference type="PANTHER" id="PTHR47723:SF19">
    <property type="entry name" value="POLYNUCLEOTIDYL TRANSFERASE, RIBONUCLEASE H-LIKE SUPERFAMILY PROTEIN"/>
    <property type="match status" value="1"/>
</dbReference>
<dbReference type="Proteomes" id="UP000327157">
    <property type="component" value="Chromosome 5"/>
</dbReference>
<keyword evidence="3" id="KW-1185">Reference proteome</keyword>
<sequence>MGDVGGVFREEADSYAGGFVRKISHALNPTMVELLAVREGVRWAANRNLARFIVESDSLQVVQAIGNRIQGSSLIDLLVEDIHALLRVFVDSQVCYGT</sequence>
<feature type="domain" description="RNase H type-1" evidence="1">
    <location>
        <begin position="2"/>
        <end position="93"/>
    </location>
</feature>
<evidence type="ECO:0000259" key="1">
    <source>
        <dbReference type="Pfam" id="PF13456"/>
    </source>
</evidence>
<proteinExistence type="predicted"/>
<reference evidence="2 3" key="3">
    <citation type="submission" date="2019-11" db="EMBL/GenBank/DDBJ databases">
        <title>A de novo genome assembly of a pear dwarfing rootstock.</title>
        <authorList>
            <person name="Wang F."/>
            <person name="Wang J."/>
            <person name="Li S."/>
            <person name="Zhang Y."/>
            <person name="Fang M."/>
            <person name="Ma L."/>
            <person name="Zhao Y."/>
            <person name="Jiang S."/>
        </authorList>
    </citation>
    <scope>NUCLEOTIDE SEQUENCE [LARGE SCALE GENOMIC DNA]</scope>
    <source>
        <strain evidence="2">S2</strain>
        <tissue evidence="2">Leaf</tissue>
    </source>
</reference>
<dbReference type="InterPro" id="IPR044730">
    <property type="entry name" value="RNase_H-like_dom_plant"/>
</dbReference>
<dbReference type="InterPro" id="IPR053151">
    <property type="entry name" value="RNase_H-like"/>
</dbReference>
<protein>
    <recommendedName>
        <fullName evidence="1">RNase H type-1 domain-containing protein</fullName>
    </recommendedName>
</protein>
<accession>A0A5N5I605</accession>
<dbReference type="OrthoDB" id="1749524at2759"/>
<dbReference type="InterPro" id="IPR002156">
    <property type="entry name" value="RNaseH_domain"/>
</dbReference>
<dbReference type="AlphaFoldDB" id="A0A5N5I605"/>
<dbReference type="PANTHER" id="PTHR47723">
    <property type="entry name" value="OS05G0353850 PROTEIN"/>
    <property type="match status" value="1"/>
</dbReference>
<dbReference type="EMBL" id="SMOL01000004">
    <property type="protein sequence ID" value="KAB2635566.1"/>
    <property type="molecule type" value="Genomic_DNA"/>
</dbReference>
<comment type="caution">
    <text evidence="2">The sequence shown here is derived from an EMBL/GenBank/DDBJ whole genome shotgun (WGS) entry which is preliminary data.</text>
</comment>
<name>A0A5N5I605_9ROSA</name>
<evidence type="ECO:0000313" key="2">
    <source>
        <dbReference type="EMBL" id="KAB2635566.1"/>
    </source>
</evidence>
<dbReference type="GO" id="GO:0003676">
    <property type="term" value="F:nucleic acid binding"/>
    <property type="evidence" value="ECO:0007669"/>
    <property type="project" value="InterPro"/>
</dbReference>
<dbReference type="GO" id="GO:0004523">
    <property type="term" value="F:RNA-DNA hybrid ribonuclease activity"/>
    <property type="evidence" value="ECO:0007669"/>
    <property type="project" value="InterPro"/>
</dbReference>
<dbReference type="Gene3D" id="3.30.420.10">
    <property type="entry name" value="Ribonuclease H-like superfamily/Ribonuclease H"/>
    <property type="match status" value="1"/>
</dbReference>
<dbReference type="Pfam" id="PF13456">
    <property type="entry name" value="RVT_3"/>
    <property type="match status" value="1"/>
</dbReference>
<reference evidence="3" key="2">
    <citation type="submission" date="2019-10" db="EMBL/GenBank/DDBJ databases">
        <title>A de novo genome assembly of a pear dwarfing rootstock.</title>
        <authorList>
            <person name="Wang F."/>
            <person name="Wang J."/>
            <person name="Li S."/>
            <person name="Zhang Y."/>
            <person name="Fang M."/>
            <person name="Ma L."/>
            <person name="Zhao Y."/>
            <person name="Jiang S."/>
        </authorList>
    </citation>
    <scope>NUCLEOTIDE SEQUENCE [LARGE SCALE GENOMIC DNA]</scope>
</reference>
<gene>
    <name evidence="2" type="ORF">D8674_026100</name>
</gene>
<dbReference type="InterPro" id="IPR036397">
    <property type="entry name" value="RNaseH_sf"/>
</dbReference>
<reference evidence="2 3" key="1">
    <citation type="submission" date="2019-09" db="EMBL/GenBank/DDBJ databases">
        <authorList>
            <person name="Ou C."/>
        </authorList>
    </citation>
    <scope>NUCLEOTIDE SEQUENCE [LARGE SCALE GENOMIC DNA]</scope>
    <source>
        <strain evidence="2">S2</strain>
        <tissue evidence="2">Leaf</tissue>
    </source>
</reference>
<dbReference type="CDD" id="cd06222">
    <property type="entry name" value="RNase_H_like"/>
    <property type="match status" value="1"/>
</dbReference>
<organism evidence="2 3">
    <name type="scientific">Pyrus ussuriensis x Pyrus communis</name>
    <dbReference type="NCBI Taxonomy" id="2448454"/>
    <lineage>
        <taxon>Eukaryota</taxon>
        <taxon>Viridiplantae</taxon>
        <taxon>Streptophyta</taxon>
        <taxon>Embryophyta</taxon>
        <taxon>Tracheophyta</taxon>
        <taxon>Spermatophyta</taxon>
        <taxon>Magnoliopsida</taxon>
        <taxon>eudicotyledons</taxon>
        <taxon>Gunneridae</taxon>
        <taxon>Pentapetalae</taxon>
        <taxon>rosids</taxon>
        <taxon>fabids</taxon>
        <taxon>Rosales</taxon>
        <taxon>Rosaceae</taxon>
        <taxon>Amygdaloideae</taxon>
        <taxon>Maleae</taxon>
        <taxon>Pyrus</taxon>
    </lineage>
</organism>